<dbReference type="InterPro" id="IPR019239">
    <property type="entry name" value="VapB_antitoxin"/>
</dbReference>
<organism evidence="2 3">
    <name type="scientific">Leptothrix discophora</name>
    <dbReference type="NCBI Taxonomy" id="89"/>
    <lineage>
        <taxon>Bacteria</taxon>
        <taxon>Pseudomonadati</taxon>
        <taxon>Pseudomonadota</taxon>
        <taxon>Betaproteobacteria</taxon>
        <taxon>Burkholderiales</taxon>
        <taxon>Sphaerotilaceae</taxon>
        <taxon>Leptothrix</taxon>
    </lineage>
</organism>
<evidence type="ECO:0000256" key="1">
    <source>
        <dbReference type="SAM" id="MobiDB-lite"/>
    </source>
</evidence>
<gene>
    <name evidence="2" type="ORF">Q8X39_06670</name>
</gene>
<keyword evidence="3" id="KW-1185">Reference proteome</keyword>
<accession>A0ABT9G1L1</accession>
<dbReference type="Gene3D" id="6.10.10.120">
    <property type="entry name" value="Antitoxin ParD1-like"/>
    <property type="match status" value="1"/>
</dbReference>
<dbReference type="EMBL" id="JAUZEE010000003">
    <property type="protein sequence ID" value="MDP4300315.1"/>
    <property type="molecule type" value="Genomic_DNA"/>
</dbReference>
<reference evidence="2 3" key="1">
    <citation type="submission" date="2023-08" db="EMBL/GenBank/DDBJ databases">
        <authorList>
            <person name="Roldan D.M."/>
            <person name="Menes R.J."/>
        </authorList>
    </citation>
    <scope>NUCLEOTIDE SEQUENCE [LARGE SCALE GENOMIC DNA]</scope>
    <source>
        <strain evidence="2 3">CCM 2812</strain>
    </source>
</reference>
<name>A0ABT9G1L1_LEPDI</name>
<dbReference type="RefSeq" id="WP_305748877.1">
    <property type="nucleotide sequence ID" value="NZ_JAUZEE010000003.1"/>
</dbReference>
<proteinExistence type="predicted"/>
<evidence type="ECO:0000313" key="2">
    <source>
        <dbReference type="EMBL" id="MDP4300315.1"/>
    </source>
</evidence>
<dbReference type="InterPro" id="IPR038296">
    <property type="entry name" value="ParD_sf"/>
</dbReference>
<protein>
    <submittedName>
        <fullName evidence="2">Type II toxin-antitoxin system VapB family antitoxin</fullName>
    </submittedName>
</protein>
<comment type="caution">
    <text evidence="2">The sequence shown here is derived from an EMBL/GenBank/DDBJ whole genome shotgun (WGS) entry which is preliminary data.</text>
</comment>
<sequence length="97" mass="10802">MRTNIVIDDQLMADVMASGDYKTKKEAVEEGLRLLKRKKAYAALLAARGTLFWDDSDEAWARAQAEQPLAPEAVQEVAAPYTVTPPARSTPRRARSR</sequence>
<evidence type="ECO:0000313" key="3">
    <source>
        <dbReference type="Proteomes" id="UP001235760"/>
    </source>
</evidence>
<feature type="region of interest" description="Disordered" evidence="1">
    <location>
        <begin position="71"/>
        <end position="97"/>
    </location>
</feature>
<dbReference type="Proteomes" id="UP001235760">
    <property type="component" value="Unassembled WGS sequence"/>
</dbReference>
<dbReference type="Pfam" id="PF09957">
    <property type="entry name" value="VapB_antitoxin"/>
    <property type="match status" value="1"/>
</dbReference>